<name>A0A1C3XKU8_9BRAD</name>
<feature type="domain" description="Flagellar M-ring N-terminal" evidence="9">
    <location>
        <begin position="32"/>
        <end position="196"/>
    </location>
</feature>
<comment type="subcellular location">
    <subcellularLocation>
        <location evidence="1">Cell outer membrane</location>
        <topology evidence="1">Lipid-anchor</topology>
    </subcellularLocation>
</comment>
<comment type="similarity">
    <text evidence="2 8">Belongs to the YscJ lipoprotein family.</text>
</comment>
<keyword evidence="7 8" id="KW-0449">Lipoprotein</keyword>
<organism evidence="10">
    <name type="scientific">Bradyrhizobium yuanmingense</name>
    <dbReference type="NCBI Taxonomy" id="108015"/>
    <lineage>
        <taxon>Bacteria</taxon>
        <taxon>Pseudomonadati</taxon>
        <taxon>Pseudomonadota</taxon>
        <taxon>Alphaproteobacteria</taxon>
        <taxon>Hyphomicrobiales</taxon>
        <taxon>Nitrobacteraceae</taxon>
        <taxon>Bradyrhizobium</taxon>
    </lineage>
</organism>
<evidence type="ECO:0000256" key="8">
    <source>
        <dbReference type="RuleBase" id="RU364102"/>
    </source>
</evidence>
<evidence type="ECO:0000256" key="4">
    <source>
        <dbReference type="ARBA" id="ARBA00023136"/>
    </source>
</evidence>
<evidence type="ECO:0000256" key="2">
    <source>
        <dbReference type="ARBA" id="ARBA00009509"/>
    </source>
</evidence>
<keyword evidence="4 8" id="KW-0472">Membrane</keyword>
<feature type="transmembrane region" description="Helical" evidence="8">
    <location>
        <begin position="223"/>
        <end position="248"/>
    </location>
</feature>
<dbReference type="InterPro" id="IPR043427">
    <property type="entry name" value="YscJ/FliF"/>
</dbReference>
<evidence type="ECO:0000256" key="3">
    <source>
        <dbReference type="ARBA" id="ARBA00022729"/>
    </source>
</evidence>
<evidence type="ECO:0000256" key="1">
    <source>
        <dbReference type="ARBA" id="ARBA00004459"/>
    </source>
</evidence>
<dbReference type="Pfam" id="PF01514">
    <property type="entry name" value="YscJ_FliF"/>
    <property type="match status" value="1"/>
</dbReference>
<reference evidence="10" key="1">
    <citation type="submission" date="2016-08" db="EMBL/GenBank/DDBJ databases">
        <authorList>
            <person name="Seilhamer J.J."/>
        </authorList>
    </citation>
    <scope>NUCLEOTIDE SEQUENCE [LARGE SCALE GENOMIC DNA]</scope>
    <source>
        <strain evidence="10">CCBAU 10071</strain>
    </source>
</reference>
<accession>A0A1C3XKU8</accession>
<dbReference type="InterPro" id="IPR045851">
    <property type="entry name" value="AMP-bd_C_sf"/>
</dbReference>
<dbReference type="GO" id="GO:0009279">
    <property type="term" value="C:cell outer membrane"/>
    <property type="evidence" value="ECO:0007669"/>
    <property type="project" value="UniProtKB-SubCell"/>
</dbReference>
<evidence type="ECO:0000256" key="6">
    <source>
        <dbReference type="ARBA" id="ARBA00023237"/>
    </source>
</evidence>
<dbReference type="PANTHER" id="PTHR30046">
    <property type="entry name" value="FLAGELLAR M-RING PROTEIN"/>
    <property type="match status" value="1"/>
</dbReference>
<dbReference type="Gene3D" id="3.30.300.30">
    <property type="match status" value="1"/>
</dbReference>
<dbReference type="Proteomes" id="UP000183174">
    <property type="component" value="Unassembled WGS sequence"/>
</dbReference>
<dbReference type="PANTHER" id="PTHR30046:SF2">
    <property type="entry name" value="YOP PROTEINS TRANSLOCATION LIPOPROTEIN J"/>
    <property type="match status" value="1"/>
</dbReference>
<evidence type="ECO:0000313" key="10">
    <source>
        <dbReference type="EMBL" id="SCB52888.1"/>
    </source>
</evidence>
<dbReference type="Gene3D" id="3.30.70.1530">
    <property type="entry name" value="Hypothetical protein rpa1041"/>
    <property type="match status" value="1"/>
</dbReference>
<evidence type="ECO:0000256" key="5">
    <source>
        <dbReference type="ARBA" id="ARBA00023139"/>
    </source>
</evidence>
<keyword evidence="6 8" id="KW-0998">Cell outer membrane</keyword>
<keyword evidence="8" id="KW-1133">Transmembrane helix</keyword>
<dbReference type="RefSeq" id="WP_083235180.1">
    <property type="nucleotide sequence ID" value="NZ_FMAE01000042.1"/>
</dbReference>
<dbReference type="PRINTS" id="PR01338">
    <property type="entry name" value="TYPE3OMKPROT"/>
</dbReference>
<dbReference type="NCBIfam" id="TIGR02544">
    <property type="entry name" value="III_secr_YscJ"/>
    <property type="match status" value="1"/>
</dbReference>
<sequence>MNNRYASVMLALKRGLILLATFALMGCGPKIELYRNLPAHDANEMLALLMRHGIDAERVAEHNGAASLILSTKDVPRAMSILDRAGLPRDRLADLGALFKKEGMLSSPMEERVRFIHGTTQELSETLSRIDGVFSARVHAVLPENTIDDRVPPAPSTAAVLVRYKAGTAVDQIVPKIKELVANSLKGVSYDGVSVTLVEATQSDSGLPALDAPPVAAEASAPLYLLVGLVIGLVISLICNAVFAFLAWRKRVSHITNPAAP</sequence>
<gene>
    <name evidence="10" type="ORF">GA0061099_104211</name>
</gene>
<dbReference type="InterPro" id="IPR006182">
    <property type="entry name" value="FliF_N_dom"/>
</dbReference>
<evidence type="ECO:0000256" key="7">
    <source>
        <dbReference type="ARBA" id="ARBA00023288"/>
    </source>
</evidence>
<dbReference type="EMBL" id="FMAE01000042">
    <property type="protein sequence ID" value="SCB52888.1"/>
    <property type="molecule type" value="Genomic_DNA"/>
</dbReference>
<dbReference type="PROSITE" id="PS51257">
    <property type="entry name" value="PROKAR_LIPOPROTEIN"/>
    <property type="match status" value="1"/>
</dbReference>
<proteinExistence type="inferred from homology"/>
<protein>
    <recommendedName>
        <fullName evidence="8">Lipoprotein</fullName>
    </recommendedName>
</protein>
<keyword evidence="5 8" id="KW-0564">Palmitate</keyword>
<keyword evidence="3 8" id="KW-0732">Signal</keyword>
<dbReference type="AlphaFoldDB" id="A0A1C3XKU8"/>
<evidence type="ECO:0000259" key="9">
    <source>
        <dbReference type="Pfam" id="PF01514"/>
    </source>
</evidence>
<dbReference type="InterPro" id="IPR003282">
    <property type="entry name" value="T3SS_SctJ"/>
</dbReference>
<dbReference type="GO" id="GO:0009306">
    <property type="term" value="P:protein secretion"/>
    <property type="evidence" value="ECO:0007669"/>
    <property type="project" value="InterPro"/>
</dbReference>
<keyword evidence="8" id="KW-0812">Transmembrane</keyword>